<feature type="domain" description="Cyclic nucleotide-binding" evidence="3">
    <location>
        <begin position="292"/>
        <end position="391"/>
    </location>
</feature>
<feature type="domain" description="EF-hand" evidence="4">
    <location>
        <begin position="442"/>
        <end position="477"/>
    </location>
</feature>
<dbReference type="GO" id="GO:0005952">
    <property type="term" value="C:cAMP-dependent protein kinase complex"/>
    <property type="evidence" value="ECO:0007669"/>
    <property type="project" value="InterPro"/>
</dbReference>
<dbReference type="EMBL" id="HBIM01010499">
    <property type="protein sequence ID" value="CAE0411419.1"/>
    <property type="molecule type" value="Transcribed_RNA"/>
</dbReference>
<feature type="domain" description="Cyclic nucleotide-binding" evidence="3">
    <location>
        <begin position="174"/>
        <end position="275"/>
    </location>
</feature>
<sequence>MLVGAHPFDLKGNATDEEIAHNVLESRLVTKTPEWKKHVNDFSPEVQDLLDRLMHPNPKKRPTAAELLKSDWVRGLTATSSKLSQSDRRLAAYRKHQTRVAAQFFKQMLEHSKSEKPVRMTESRNSLFETAFKKLEAGRGYISSKELHGDTSLFGADAKLNLPEATQLLSESHMKEHYFPAGHVIYKEGDPGDSMYFLHSGTLVAKSKDGFVKDKQAGDFFGEDVLSNSENNAYAFTAQCITPVHAIEILRKDYNKYLAHDEELGLMMEEHRRRRRRERARVLLSQEVKSKPKTFAEGDLIFERGTPGDSLYVLLDGHVHLSVDGYKVRDLHLRETMGEHALYYGNKPYNSTAQCTSDTCTIGVMTGRDLRRAFKKNANLRENFHDLMLRRDFRKAVCFVLNRDFPETEQEMKAVFDALVPQGEELNLDLLRKMMKKFDAAYTEEDIVAMLKSMDLTGSGTVSWPEFKTIAAMSLES</sequence>
<dbReference type="InterPro" id="IPR000595">
    <property type="entry name" value="cNMP-bd_dom"/>
</dbReference>
<organism evidence="5">
    <name type="scientific">Amphora coffeiformis</name>
    <dbReference type="NCBI Taxonomy" id="265554"/>
    <lineage>
        <taxon>Eukaryota</taxon>
        <taxon>Sar</taxon>
        <taxon>Stramenopiles</taxon>
        <taxon>Ochrophyta</taxon>
        <taxon>Bacillariophyta</taxon>
        <taxon>Bacillariophyceae</taxon>
        <taxon>Bacillariophycidae</taxon>
        <taxon>Thalassiophysales</taxon>
        <taxon>Catenulaceae</taxon>
        <taxon>Amphora</taxon>
    </lineage>
</organism>
<comment type="similarity">
    <text evidence="1">Belongs to the protein kinase superfamily. Ser/Thr protein kinase family. CDPK subfamily.</text>
</comment>
<dbReference type="InterPro" id="IPR050503">
    <property type="entry name" value="cAMP-dep_PK_reg_su-like"/>
</dbReference>
<dbReference type="PROSITE" id="PS50042">
    <property type="entry name" value="CNMP_BINDING_3"/>
    <property type="match status" value="2"/>
</dbReference>
<gene>
    <name evidence="5" type="ORF">ACOF00016_LOCUS8767</name>
</gene>
<evidence type="ECO:0000256" key="1">
    <source>
        <dbReference type="ARBA" id="ARBA00024334"/>
    </source>
</evidence>
<dbReference type="SMART" id="SM00100">
    <property type="entry name" value="cNMP"/>
    <property type="match status" value="2"/>
</dbReference>
<dbReference type="InterPro" id="IPR000719">
    <property type="entry name" value="Prot_kinase_dom"/>
</dbReference>
<dbReference type="Pfam" id="PF00027">
    <property type="entry name" value="cNMP_binding"/>
    <property type="match status" value="2"/>
</dbReference>
<dbReference type="GO" id="GO:0004672">
    <property type="term" value="F:protein kinase activity"/>
    <property type="evidence" value="ECO:0007669"/>
    <property type="project" value="InterPro"/>
</dbReference>
<dbReference type="GO" id="GO:0004862">
    <property type="term" value="F:cAMP-dependent protein kinase inhibitor activity"/>
    <property type="evidence" value="ECO:0007669"/>
    <property type="project" value="TreeGrafter"/>
</dbReference>
<dbReference type="Gene3D" id="1.10.238.10">
    <property type="entry name" value="EF-hand"/>
    <property type="match status" value="1"/>
</dbReference>
<evidence type="ECO:0000259" key="2">
    <source>
        <dbReference type="PROSITE" id="PS50011"/>
    </source>
</evidence>
<dbReference type="SUPFAM" id="SSF47473">
    <property type="entry name" value="EF-hand"/>
    <property type="match status" value="1"/>
</dbReference>
<name>A0A7S3L948_9STRA</name>
<feature type="domain" description="Protein kinase" evidence="2">
    <location>
        <begin position="1"/>
        <end position="73"/>
    </location>
</feature>
<dbReference type="Gene3D" id="2.60.120.10">
    <property type="entry name" value="Jelly Rolls"/>
    <property type="match status" value="2"/>
</dbReference>
<dbReference type="PROSITE" id="PS50011">
    <property type="entry name" value="PROTEIN_KINASE_DOM"/>
    <property type="match status" value="1"/>
</dbReference>
<dbReference type="InterPro" id="IPR011992">
    <property type="entry name" value="EF-hand-dom_pair"/>
</dbReference>
<dbReference type="GO" id="GO:0034236">
    <property type="term" value="F:protein kinase A catalytic subunit binding"/>
    <property type="evidence" value="ECO:0007669"/>
    <property type="project" value="TreeGrafter"/>
</dbReference>
<dbReference type="AlphaFoldDB" id="A0A7S3L948"/>
<evidence type="ECO:0008006" key="6">
    <source>
        <dbReference type="Google" id="ProtNLM"/>
    </source>
</evidence>
<proteinExistence type="inferred from homology"/>
<dbReference type="PANTHER" id="PTHR11635">
    <property type="entry name" value="CAMP-DEPENDENT PROTEIN KINASE REGULATORY CHAIN"/>
    <property type="match status" value="1"/>
</dbReference>
<dbReference type="GO" id="GO:0005829">
    <property type="term" value="C:cytosol"/>
    <property type="evidence" value="ECO:0007669"/>
    <property type="project" value="TreeGrafter"/>
</dbReference>
<dbReference type="PANTHER" id="PTHR11635:SF152">
    <property type="entry name" value="CAMP-DEPENDENT PROTEIN KINASE TYPE I REGULATORY SUBUNIT-RELATED"/>
    <property type="match status" value="1"/>
</dbReference>
<accession>A0A7S3L948</accession>
<dbReference type="InterPro" id="IPR018490">
    <property type="entry name" value="cNMP-bd_dom_sf"/>
</dbReference>
<dbReference type="GO" id="GO:0005524">
    <property type="term" value="F:ATP binding"/>
    <property type="evidence" value="ECO:0007669"/>
    <property type="project" value="InterPro"/>
</dbReference>
<evidence type="ECO:0000259" key="4">
    <source>
        <dbReference type="PROSITE" id="PS50222"/>
    </source>
</evidence>
<dbReference type="Gene3D" id="1.10.510.10">
    <property type="entry name" value="Transferase(Phosphotransferase) domain 1"/>
    <property type="match status" value="1"/>
</dbReference>
<evidence type="ECO:0000259" key="3">
    <source>
        <dbReference type="PROSITE" id="PS50042"/>
    </source>
</evidence>
<dbReference type="InterPro" id="IPR014710">
    <property type="entry name" value="RmlC-like_jellyroll"/>
</dbReference>
<dbReference type="PROSITE" id="PS50222">
    <property type="entry name" value="EF_HAND_2"/>
    <property type="match status" value="1"/>
</dbReference>
<reference evidence="5" key="1">
    <citation type="submission" date="2021-01" db="EMBL/GenBank/DDBJ databases">
        <authorList>
            <person name="Corre E."/>
            <person name="Pelletier E."/>
            <person name="Niang G."/>
            <person name="Scheremetjew M."/>
            <person name="Finn R."/>
            <person name="Kale V."/>
            <person name="Holt S."/>
            <person name="Cochrane G."/>
            <person name="Meng A."/>
            <person name="Brown T."/>
            <person name="Cohen L."/>
        </authorList>
    </citation>
    <scope>NUCLEOTIDE SEQUENCE</scope>
    <source>
        <strain evidence="5">CCMP127</strain>
    </source>
</reference>
<evidence type="ECO:0000313" key="5">
    <source>
        <dbReference type="EMBL" id="CAE0411419.1"/>
    </source>
</evidence>
<dbReference type="InterPro" id="IPR002048">
    <property type="entry name" value="EF_hand_dom"/>
</dbReference>
<dbReference type="SUPFAM" id="SSF51206">
    <property type="entry name" value="cAMP-binding domain-like"/>
    <property type="match status" value="2"/>
</dbReference>
<dbReference type="GO" id="GO:0005509">
    <property type="term" value="F:calcium ion binding"/>
    <property type="evidence" value="ECO:0007669"/>
    <property type="project" value="InterPro"/>
</dbReference>
<dbReference type="SUPFAM" id="SSF56112">
    <property type="entry name" value="Protein kinase-like (PK-like)"/>
    <property type="match status" value="1"/>
</dbReference>
<protein>
    <recommendedName>
        <fullName evidence="6">cGMP-dependent protein kinase</fullName>
    </recommendedName>
</protein>
<dbReference type="InterPro" id="IPR011009">
    <property type="entry name" value="Kinase-like_dom_sf"/>
</dbReference>
<dbReference type="CDD" id="cd00038">
    <property type="entry name" value="CAP_ED"/>
    <property type="match status" value="2"/>
</dbReference>
<dbReference type="GO" id="GO:0030552">
    <property type="term" value="F:cAMP binding"/>
    <property type="evidence" value="ECO:0007669"/>
    <property type="project" value="TreeGrafter"/>
</dbReference>